<gene>
    <name evidence="1" type="ORF">PSON_ATCC_30995.1.T0570004</name>
</gene>
<dbReference type="AlphaFoldDB" id="A0A8S1NPC3"/>
<protein>
    <submittedName>
        <fullName evidence="1">Uncharacterized protein</fullName>
    </submittedName>
</protein>
<comment type="caution">
    <text evidence="1">The sequence shown here is derived from an EMBL/GenBank/DDBJ whole genome shotgun (WGS) entry which is preliminary data.</text>
</comment>
<accession>A0A8S1NPC3</accession>
<name>A0A8S1NPC3_9CILI</name>
<organism evidence="1 2">
    <name type="scientific">Paramecium sonneborni</name>
    <dbReference type="NCBI Taxonomy" id="65129"/>
    <lineage>
        <taxon>Eukaryota</taxon>
        <taxon>Sar</taxon>
        <taxon>Alveolata</taxon>
        <taxon>Ciliophora</taxon>
        <taxon>Intramacronucleata</taxon>
        <taxon>Oligohymenophorea</taxon>
        <taxon>Peniculida</taxon>
        <taxon>Parameciidae</taxon>
        <taxon>Paramecium</taxon>
    </lineage>
</organism>
<reference evidence="1" key="1">
    <citation type="submission" date="2021-01" db="EMBL/GenBank/DDBJ databases">
        <authorList>
            <consortium name="Genoscope - CEA"/>
            <person name="William W."/>
        </authorList>
    </citation>
    <scope>NUCLEOTIDE SEQUENCE</scope>
</reference>
<sequence length="164" mass="19699">MAQNKKSILVKIYQEHIREGGDHSVQPKYQSQLSHSQRHQIRIDTFIKEKKHQTLISQKINRKITTDLSSNIKEVIRFHRYIYLEDQLTKNAYVFCQELKKKHKQQIRKGTYEVLKQTRRNDMLFFAQQLLKKNKKLVFCQKRCFSIIQASTFFTLMVVKVLNI</sequence>
<keyword evidence="2" id="KW-1185">Reference proteome</keyword>
<dbReference type="EMBL" id="CAJJDN010000057">
    <property type="protein sequence ID" value="CAD8090945.1"/>
    <property type="molecule type" value="Genomic_DNA"/>
</dbReference>
<proteinExistence type="predicted"/>
<dbReference type="Proteomes" id="UP000692954">
    <property type="component" value="Unassembled WGS sequence"/>
</dbReference>
<evidence type="ECO:0000313" key="2">
    <source>
        <dbReference type="Proteomes" id="UP000692954"/>
    </source>
</evidence>
<evidence type="ECO:0000313" key="1">
    <source>
        <dbReference type="EMBL" id="CAD8090945.1"/>
    </source>
</evidence>